<feature type="signal peptide" evidence="1">
    <location>
        <begin position="1"/>
        <end position="19"/>
    </location>
</feature>
<dbReference type="AlphaFoldDB" id="A0A5J5EZ34"/>
<gene>
    <name evidence="2" type="ORF">FN846DRAFT_906725</name>
</gene>
<keyword evidence="1" id="KW-0732">Signal</keyword>
<protein>
    <recommendedName>
        <fullName evidence="4">Ankyrin repeat-containing domain protein</fullName>
    </recommendedName>
</protein>
<accession>A0A5J5EZ34</accession>
<evidence type="ECO:0000313" key="3">
    <source>
        <dbReference type="Proteomes" id="UP000326924"/>
    </source>
</evidence>
<proteinExistence type="predicted"/>
<evidence type="ECO:0000256" key="1">
    <source>
        <dbReference type="SAM" id="SignalP"/>
    </source>
</evidence>
<name>A0A5J5EZ34_9PEZI</name>
<organism evidence="2 3">
    <name type="scientific">Sphaerosporella brunnea</name>
    <dbReference type="NCBI Taxonomy" id="1250544"/>
    <lineage>
        <taxon>Eukaryota</taxon>
        <taxon>Fungi</taxon>
        <taxon>Dikarya</taxon>
        <taxon>Ascomycota</taxon>
        <taxon>Pezizomycotina</taxon>
        <taxon>Pezizomycetes</taxon>
        <taxon>Pezizales</taxon>
        <taxon>Pyronemataceae</taxon>
        <taxon>Sphaerosporella</taxon>
    </lineage>
</organism>
<comment type="caution">
    <text evidence="2">The sequence shown here is derived from an EMBL/GenBank/DDBJ whole genome shotgun (WGS) entry which is preliminary data.</text>
</comment>
<feature type="chain" id="PRO_5023894286" description="Ankyrin repeat-containing domain protein" evidence="1">
    <location>
        <begin position="20"/>
        <end position="163"/>
    </location>
</feature>
<dbReference type="EMBL" id="VXIS01000082">
    <property type="protein sequence ID" value="KAA8906931.1"/>
    <property type="molecule type" value="Genomic_DNA"/>
</dbReference>
<sequence>MSSTTPYLLAELLLAIAELLELPDREAIVKEIVKQADVVVVLQNIRQTPYQAARAGEGAQVECTMISDIFHGSTLFHFAADSGSEALARASLPLSAAKWKSVDPTCRFFRIAFTVPLLRRIRDTLIRRLSDILQNNNNVRLLNYLLDDGLPVGQLKELRNCEQ</sequence>
<keyword evidence="3" id="KW-1185">Reference proteome</keyword>
<dbReference type="InParanoid" id="A0A5J5EZ34"/>
<reference evidence="2 3" key="1">
    <citation type="submission" date="2019-09" db="EMBL/GenBank/DDBJ databases">
        <title>Draft genome of the ectomycorrhizal ascomycete Sphaerosporella brunnea.</title>
        <authorList>
            <consortium name="DOE Joint Genome Institute"/>
            <person name="Benucci G.M."/>
            <person name="Marozzi G."/>
            <person name="Antonielli L."/>
            <person name="Sanchez S."/>
            <person name="Marco P."/>
            <person name="Wang X."/>
            <person name="Falini L.B."/>
            <person name="Barry K."/>
            <person name="Haridas S."/>
            <person name="Lipzen A."/>
            <person name="Labutti K."/>
            <person name="Grigoriev I.V."/>
            <person name="Murat C."/>
            <person name="Martin F."/>
            <person name="Albertini E."/>
            <person name="Donnini D."/>
            <person name="Bonito G."/>
        </authorList>
    </citation>
    <scope>NUCLEOTIDE SEQUENCE [LARGE SCALE GENOMIC DNA]</scope>
    <source>
        <strain evidence="2 3">Sb_GMNB300</strain>
    </source>
</reference>
<dbReference type="Proteomes" id="UP000326924">
    <property type="component" value="Unassembled WGS sequence"/>
</dbReference>
<evidence type="ECO:0000313" key="2">
    <source>
        <dbReference type="EMBL" id="KAA8906931.1"/>
    </source>
</evidence>
<evidence type="ECO:0008006" key="4">
    <source>
        <dbReference type="Google" id="ProtNLM"/>
    </source>
</evidence>